<evidence type="ECO:0000313" key="10">
    <source>
        <dbReference type="RefSeq" id="XP_006818582.1"/>
    </source>
</evidence>
<keyword evidence="7" id="KW-0732">Signal</keyword>
<keyword evidence="3" id="KW-0106">Calcium</keyword>
<keyword evidence="9" id="KW-1185">Reference proteome</keyword>
<keyword evidence="4" id="KW-0560">Oxidoreductase</keyword>
<name>A0ABM0MEZ1_SACKO</name>
<evidence type="ECO:0000256" key="1">
    <source>
        <dbReference type="ARBA" id="ARBA00005644"/>
    </source>
</evidence>
<comment type="catalytic activity">
    <reaction evidence="6">
        <text>NADPH + O2 + H(+) = H2O2 + NADP(+)</text>
        <dbReference type="Rhea" id="RHEA:11260"/>
        <dbReference type="ChEBI" id="CHEBI:15378"/>
        <dbReference type="ChEBI" id="CHEBI:15379"/>
        <dbReference type="ChEBI" id="CHEBI:16240"/>
        <dbReference type="ChEBI" id="CHEBI:57783"/>
        <dbReference type="ChEBI" id="CHEBI:58349"/>
        <dbReference type="EC" id="1.6.3.1"/>
    </reaction>
</comment>
<dbReference type="InterPro" id="IPR010255">
    <property type="entry name" value="Haem_peroxidase_sf"/>
</dbReference>
<dbReference type="CDD" id="cd09820">
    <property type="entry name" value="dual_peroxidase_like"/>
    <property type="match status" value="1"/>
</dbReference>
<dbReference type="Gene3D" id="1.10.640.10">
    <property type="entry name" value="Haem peroxidase domain superfamily, animal type"/>
    <property type="match status" value="1"/>
</dbReference>
<dbReference type="Proteomes" id="UP000694865">
    <property type="component" value="Unplaced"/>
</dbReference>
<dbReference type="InterPro" id="IPR018247">
    <property type="entry name" value="EF_Hand_1_Ca_BS"/>
</dbReference>
<dbReference type="SUPFAM" id="SSF47473">
    <property type="entry name" value="EF-hand"/>
    <property type="match status" value="1"/>
</dbReference>
<evidence type="ECO:0000256" key="2">
    <source>
        <dbReference type="ARBA" id="ARBA00012698"/>
    </source>
</evidence>
<proteinExistence type="inferred from homology"/>
<dbReference type="GeneID" id="102808835"/>
<dbReference type="PROSITE" id="PS50292">
    <property type="entry name" value="PEROXIDASE_3"/>
    <property type="match status" value="1"/>
</dbReference>
<dbReference type="PROSITE" id="PS00018">
    <property type="entry name" value="EF_HAND_1"/>
    <property type="match status" value="1"/>
</dbReference>
<gene>
    <name evidence="10" type="primary">LOC102808835</name>
</gene>
<evidence type="ECO:0000256" key="3">
    <source>
        <dbReference type="ARBA" id="ARBA00022837"/>
    </source>
</evidence>
<dbReference type="InterPro" id="IPR011992">
    <property type="entry name" value="EF-hand-dom_pair"/>
</dbReference>
<protein>
    <recommendedName>
        <fullName evidence="2">NAD(P)H oxidase (H2O2-forming)</fullName>
        <ecNumber evidence="2">1.6.3.1</ecNumber>
    </recommendedName>
</protein>
<evidence type="ECO:0000313" key="9">
    <source>
        <dbReference type="Proteomes" id="UP000694865"/>
    </source>
</evidence>
<dbReference type="SUPFAM" id="SSF48113">
    <property type="entry name" value="Heme-dependent peroxidases"/>
    <property type="match status" value="1"/>
</dbReference>
<accession>A0ABM0MEZ1</accession>
<keyword evidence="4" id="KW-0575">Peroxidase</keyword>
<organism evidence="9 10">
    <name type="scientific">Saccoglossus kowalevskii</name>
    <name type="common">Acorn worm</name>
    <dbReference type="NCBI Taxonomy" id="10224"/>
    <lineage>
        <taxon>Eukaryota</taxon>
        <taxon>Metazoa</taxon>
        <taxon>Hemichordata</taxon>
        <taxon>Enteropneusta</taxon>
        <taxon>Harrimaniidae</taxon>
        <taxon>Saccoglossus</taxon>
    </lineage>
</organism>
<feature type="non-terminal residue" evidence="10">
    <location>
        <position position="726"/>
    </location>
</feature>
<dbReference type="InterPro" id="IPR037120">
    <property type="entry name" value="Haem_peroxidase_sf_animal"/>
</dbReference>
<sequence length="726" mass="82928">MAGTRRTLALVTLICGIVSFTGCNAGVYSSHHFETMPYDGFFNNLAHHDWGAADRPLTRTMLAAYSDGVYQPSGDDRPNPREISEAVMKGWTGEGSYVNRTALLVFFGQQVVEEILDAQGSGCPPEYFNIKIPKNDPDFDPEGKGNVEIPFLRGRYDKSIGYSPNAPREQMNEITPWIDGGLVYGISKAWTDALRSFEGGKLKASPDGRFPARNDIGLPMANPPPPRDHYYKDAKRFYMLGNPRGNENPLLLTFGVLLFRWHNLLAERIQKEHPDWKDEQIFLTARKWVVGTYQKIVVYDWLPSWLNDTLPDYSGYQSALHPGITHEFQSAAMRFGHTLVPPGVYRRNAQCEFRNTSLLTGASGYHGLRICNTYWNPQESIEESDIDEFLMGMASQIAEREDNIITPDLRGKVFGPLDFSRRDLMALNIQRGRDHGLPNYNTARNHYGLPEIKDWKEINPFLYDLDPALFDRLSDVHDGNISRVDIWTGGLLETTPQGPGPLFRSIIMNQFLRIRDADRFWFEYEKNGLFTAEELKVIWDTTLYDIIINVTNITPGDIQKDVFHHYADDLCPQPKQLNESDMEQCTDVQGFDYFDHSEWYFIGSFTAVGLLTLKSDPKTREILDCELTLSEFADSLSMKSDNDFIQQMFELSCTVCRESIDSTDLESDPKTREILDCELTLSEFADSLSMKSDNDFIQQMFELADKDKNGYISFKEFLQLIIVLYQ</sequence>
<dbReference type="Gene3D" id="1.10.238.10">
    <property type="entry name" value="EF-hand"/>
    <property type="match status" value="1"/>
</dbReference>
<dbReference type="SMART" id="SM00054">
    <property type="entry name" value="EFh"/>
    <property type="match status" value="1"/>
</dbReference>
<evidence type="ECO:0000259" key="8">
    <source>
        <dbReference type="PROSITE" id="PS50222"/>
    </source>
</evidence>
<evidence type="ECO:0000256" key="7">
    <source>
        <dbReference type="SAM" id="SignalP"/>
    </source>
</evidence>
<dbReference type="Pfam" id="PF00036">
    <property type="entry name" value="EF-hand_1"/>
    <property type="match status" value="1"/>
</dbReference>
<feature type="chain" id="PRO_5046377862" description="NAD(P)H oxidase (H2O2-forming)" evidence="7">
    <location>
        <begin position="26"/>
        <end position="726"/>
    </location>
</feature>
<dbReference type="PANTHER" id="PTHR11475:SF144">
    <property type="entry name" value="NAD(P)H OXIDASE (H2O2-FORMING)"/>
    <property type="match status" value="1"/>
</dbReference>
<dbReference type="PROSITE" id="PS50222">
    <property type="entry name" value="EF_HAND_2"/>
    <property type="match status" value="1"/>
</dbReference>
<dbReference type="InterPro" id="IPR002048">
    <property type="entry name" value="EF_hand_dom"/>
</dbReference>
<dbReference type="PANTHER" id="PTHR11475">
    <property type="entry name" value="OXIDASE/PEROXIDASE"/>
    <property type="match status" value="1"/>
</dbReference>
<reference evidence="10" key="1">
    <citation type="submission" date="2025-08" db="UniProtKB">
        <authorList>
            <consortium name="RefSeq"/>
        </authorList>
    </citation>
    <scope>IDENTIFICATION</scope>
    <source>
        <tissue evidence="10">Testes</tissue>
    </source>
</reference>
<dbReference type="InterPro" id="IPR019791">
    <property type="entry name" value="Haem_peroxidase_animal"/>
</dbReference>
<dbReference type="PROSITE" id="PS51257">
    <property type="entry name" value="PROKAR_LIPOPROTEIN"/>
    <property type="match status" value="1"/>
</dbReference>
<dbReference type="EC" id="1.6.3.1" evidence="2"/>
<dbReference type="InterPro" id="IPR034821">
    <property type="entry name" value="DUOX_peroxidase"/>
</dbReference>
<evidence type="ECO:0000256" key="5">
    <source>
        <dbReference type="ARBA" id="ARBA00047455"/>
    </source>
</evidence>
<evidence type="ECO:0000256" key="4">
    <source>
        <dbReference type="ARBA" id="ARBA00023324"/>
    </source>
</evidence>
<dbReference type="SFLD" id="SFLDG01169">
    <property type="entry name" value="NADPH_oxidase_subgroup_(NOX)"/>
    <property type="match status" value="1"/>
</dbReference>
<dbReference type="PRINTS" id="PR00457">
    <property type="entry name" value="ANPEROXIDASE"/>
</dbReference>
<evidence type="ECO:0000256" key="6">
    <source>
        <dbReference type="ARBA" id="ARBA00048762"/>
    </source>
</evidence>
<comment type="similarity">
    <text evidence="1">In the N-terminal section; belongs to the peroxidase family.</text>
</comment>
<dbReference type="RefSeq" id="XP_006818582.1">
    <property type="nucleotide sequence ID" value="XM_006818519.1"/>
</dbReference>
<keyword evidence="4" id="KW-0376">Hydrogen peroxide</keyword>
<dbReference type="Pfam" id="PF03098">
    <property type="entry name" value="An_peroxidase"/>
    <property type="match status" value="1"/>
</dbReference>
<feature type="signal peptide" evidence="7">
    <location>
        <begin position="1"/>
        <end position="25"/>
    </location>
</feature>
<comment type="catalytic activity">
    <reaction evidence="5">
        <text>NADH + O2 + H(+) = H2O2 + NAD(+)</text>
        <dbReference type="Rhea" id="RHEA:11264"/>
        <dbReference type="ChEBI" id="CHEBI:15378"/>
        <dbReference type="ChEBI" id="CHEBI:15379"/>
        <dbReference type="ChEBI" id="CHEBI:16240"/>
        <dbReference type="ChEBI" id="CHEBI:57540"/>
        <dbReference type="ChEBI" id="CHEBI:57945"/>
        <dbReference type="EC" id="1.6.3.1"/>
    </reaction>
</comment>
<feature type="domain" description="EF-hand" evidence="8">
    <location>
        <begin position="692"/>
        <end position="726"/>
    </location>
</feature>
<dbReference type="CDD" id="cd00051">
    <property type="entry name" value="EFh"/>
    <property type="match status" value="1"/>
</dbReference>